<reference evidence="1 2" key="1">
    <citation type="submission" date="2020-07" db="EMBL/GenBank/DDBJ databases">
        <title>Comparative genomics of pyrophilous fungi reveals a link between fire events and developmental genes.</title>
        <authorList>
            <consortium name="DOE Joint Genome Institute"/>
            <person name="Steindorff A.S."/>
            <person name="Carver A."/>
            <person name="Calhoun S."/>
            <person name="Stillman K."/>
            <person name="Liu H."/>
            <person name="Lipzen A."/>
            <person name="Pangilinan J."/>
            <person name="Labutti K."/>
            <person name="Bruns T.D."/>
            <person name="Grigoriev I.V."/>
        </authorList>
    </citation>
    <scope>NUCLEOTIDE SEQUENCE [LARGE SCALE GENOMIC DNA]</scope>
    <source>
        <strain evidence="1 2">CBS 144469</strain>
    </source>
</reference>
<keyword evidence="2" id="KW-1185">Reference proteome</keyword>
<dbReference type="EMBL" id="JACGCI010000010">
    <property type="protein sequence ID" value="KAF6761303.1"/>
    <property type="molecule type" value="Genomic_DNA"/>
</dbReference>
<accession>A0A8H6IBS5</accession>
<sequence>MPEVRECIAFHLAITSFFETALETGEDLTILDLWADAADSIKKETKLSQDRCPYRLQNDSTAMRGHASGQEALYPEPLLTREAWRTVRSRKSKKAKEIAPDHYPTPPPPIQSYSLISVATTMRALILGFRQTKEENGRTLYLKLSYLTHTCLQIYTAEQWEIMVQTPKPSENDHRRARVGLGIEMAAHTIAFISLDNLFEPLWRDTFEALPRVYKNIYDGYSDWLELVVEWLEEVEQKGQKGRALWEKTARSAIRDSEGQMPFCGVGVYTVCELFHDAGFWPFMSLAELVHCPSRMARFCEALWSYVHKSYSDLQNLLAGRFVPSPFFRCLVIPNKRLLWAFFELSSNLRRRGLGQDVTKPPRRSNRPLHFS</sequence>
<name>A0A8H6IBS5_9AGAR</name>
<proteinExistence type="predicted"/>
<protein>
    <submittedName>
        <fullName evidence="1">Uncharacterized protein</fullName>
    </submittedName>
</protein>
<dbReference type="OrthoDB" id="3268838at2759"/>
<dbReference type="Proteomes" id="UP000521943">
    <property type="component" value="Unassembled WGS sequence"/>
</dbReference>
<dbReference type="AlphaFoldDB" id="A0A8H6IBS5"/>
<comment type="caution">
    <text evidence="1">The sequence shown here is derived from an EMBL/GenBank/DDBJ whole genome shotgun (WGS) entry which is preliminary data.</text>
</comment>
<evidence type="ECO:0000313" key="1">
    <source>
        <dbReference type="EMBL" id="KAF6761303.1"/>
    </source>
</evidence>
<evidence type="ECO:0000313" key="2">
    <source>
        <dbReference type="Proteomes" id="UP000521943"/>
    </source>
</evidence>
<organism evidence="1 2">
    <name type="scientific">Ephemerocybe angulata</name>
    <dbReference type="NCBI Taxonomy" id="980116"/>
    <lineage>
        <taxon>Eukaryota</taxon>
        <taxon>Fungi</taxon>
        <taxon>Dikarya</taxon>
        <taxon>Basidiomycota</taxon>
        <taxon>Agaricomycotina</taxon>
        <taxon>Agaricomycetes</taxon>
        <taxon>Agaricomycetidae</taxon>
        <taxon>Agaricales</taxon>
        <taxon>Agaricineae</taxon>
        <taxon>Psathyrellaceae</taxon>
        <taxon>Ephemerocybe</taxon>
    </lineage>
</organism>
<gene>
    <name evidence="1" type="ORF">DFP72DRAFT_37235</name>
</gene>